<organism evidence="1 2">
    <name type="scientific">Oculimacula yallundae</name>
    <dbReference type="NCBI Taxonomy" id="86028"/>
    <lineage>
        <taxon>Eukaryota</taxon>
        <taxon>Fungi</taxon>
        <taxon>Dikarya</taxon>
        <taxon>Ascomycota</taxon>
        <taxon>Pezizomycotina</taxon>
        <taxon>Leotiomycetes</taxon>
        <taxon>Helotiales</taxon>
        <taxon>Ploettnerulaceae</taxon>
        <taxon>Oculimacula</taxon>
    </lineage>
</organism>
<proteinExistence type="predicted"/>
<protein>
    <submittedName>
        <fullName evidence="1">Uncharacterized protein</fullName>
    </submittedName>
</protein>
<dbReference type="EMBL" id="JAZHXI010000018">
    <property type="protein sequence ID" value="KAL2061995.1"/>
    <property type="molecule type" value="Genomic_DNA"/>
</dbReference>
<name>A0ABR4BWG5_9HELO</name>
<dbReference type="Proteomes" id="UP001595075">
    <property type="component" value="Unassembled WGS sequence"/>
</dbReference>
<evidence type="ECO:0000313" key="1">
    <source>
        <dbReference type="EMBL" id="KAL2061995.1"/>
    </source>
</evidence>
<gene>
    <name evidence="1" type="ORF">VTL71DRAFT_7375</name>
</gene>
<keyword evidence="2" id="KW-1185">Reference proteome</keyword>
<reference evidence="1 2" key="1">
    <citation type="journal article" date="2024" name="Commun. Biol.">
        <title>Comparative genomic analysis of thermophilic fungi reveals convergent evolutionary adaptations and gene losses.</title>
        <authorList>
            <person name="Steindorff A.S."/>
            <person name="Aguilar-Pontes M.V."/>
            <person name="Robinson A.J."/>
            <person name="Andreopoulos B."/>
            <person name="LaButti K."/>
            <person name="Kuo A."/>
            <person name="Mondo S."/>
            <person name="Riley R."/>
            <person name="Otillar R."/>
            <person name="Haridas S."/>
            <person name="Lipzen A."/>
            <person name="Grimwood J."/>
            <person name="Schmutz J."/>
            <person name="Clum A."/>
            <person name="Reid I.D."/>
            <person name="Moisan M.C."/>
            <person name="Butler G."/>
            <person name="Nguyen T.T.M."/>
            <person name="Dewar K."/>
            <person name="Conant G."/>
            <person name="Drula E."/>
            <person name="Henrissat B."/>
            <person name="Hansel C."/>
            <person name="Singer S."/>
            <person name="Hutchinson M.I."/>
            <person name="de Vries R.P."/>
            <person name="Natvig D.O."/>
            <person name="Powell A.J."/>
            <person name="Tsang A."/>
            <person name="Grigoriev I.V."/>
        </authorList>
    </citation>
    <scope>NUCLEOTIDE SEQUENCE [LARGE SCALE GENOMIC DNA]</scope>
    <source>
        <strain evidence="1 2">CBS 494.80</strain>
    </source>
</reference>
<sequence>MPAKSLTNLNKLYSKEL</sequence>
<comment type="caution">
    <text evidence="1">The sequence shown here is derived from an EMBL/GenBank/DDBJ whole genome shotgun (WGS) entry which is preliminary data.</text>
</comment>
<accession>A0ABR4BWG5</accession>
<evidence type="ECO:0000313" key="2">
    <source>
        <dbReference type="Proteomes" id="UP001595075"/>
    </source>
</evidence>